<name>A0A2P0ZG87_9CYAN</name>
<dbReference type="AlphaFoldDB" id="A0A2P0ZG87"/>
<accession>A0A2P0ZG87</accession>
<organism evidence="1">
    <name type="scientific">[Tolypothrix] sp. PCC 7415</name>
    <dbReference type="NCBI Taxonomy" id="373957"/>
    <lineage>
        <taxon>Bacteria</taxon>
        <taxon>Bacillati</taxon>
        <taxon>Cyanobacteriota</taxon>
        <taxon>Cyanophyceae</taxon>
        <taxon>Nostocales</taxon>
        <taxon>Fortieaceae</taxon>
        <taxon>Roholtiella</taxon>
    </lineage>
</organism>
<evidence type="ECO:0000313" key="1">
    <source>
        <dbReference type="EMBL" id="AVH79466.1"/>
    </source>
</evidence>
<proteinExistence type="predicted"/>
<reference evidence="1" key="1">
    <citation type="journal article" date="2018" name="Science">
        <title>Natural noncanonical protein splicing yields products with diverse ?-amino acid residues.</title>
        <authorList>
            <person name="Morinaka B.I."/>
            <person name="Lakis E."/>
            <person name="Verest M."/>
            <person name="Helf M.J."/>
            <person name="Scalvenzi T."/>
            <person name="Vagstad A.L."/>
            <person name="Sims J."/>
            <person name="Sunagawa S."/>
            <person name="Gugger M."/>
            <person name="Piel J."/>
        </authorList>
    </citation>
    <scope>NUCLEOTIDE SEQUENCE</scope>
    <source>
        <strain evidence="1">PCC 7415</strain>
    </source>
</reference>
<dbReference type="EMBL" id="MG373767">
    <property type="protein sequence ID" value="AVH79466.1"/>
    <property type="molecule type" value="Genomic_DNA"/>
</dbReference>
<protein>
    <submittedName>
        <fullName evidence="1">Uncharacterized protein</fullName>
    </submittedName>
</protein>
<sequence length="53" mass="5726">MLKANIDKSMGINVLKSSFLCLNISQQEMGTISGQKILEIIVITKDKSLSSGV</sequence>